<dbReference type="CDD" id="cd00198">
    <property type="entry name" value="vWFA"/>
    <property type="match status" value="1"/>
</dbReference>
<dbReference type="EC" id="3.2.1.91" evidence="4"/>
<gene>
    <name evidence="4" type="primary">celK2</name>
    <name evidence="4" type="ORF">HVS_10850</name>
</gene>
<feature type="compositionally biased region" description="Pro residues" evidence="2">
    <location>
        <begin position="199"/>
        <end position="221"/>
    </location>
</feature>
<evidence type="ECO:0000313" key="5">
    <source>
        <dbReference type="Proteomes" id="UP000233534"/>
    </source>
</evidence>
<feature type="domain" description="VWFA" evidence="3">
    <location>
        <begin position="550"/>
        <end position="750"/>
    </location>
</feature>
<evidence type="ECO:0000256" key="2">
    <source>
        <dbReference type="SAM" id="MobiDB-lite"/>
    </source>
</evidence>
<dbReference type="Proteomes" id="UP000233534">
    <property type="component" value="Chromosome"/>
</dbReference>
<evidence type="ECO:0000259" key="3">
    <source>
        <dbReference type="PROSITE" id="PS50234"/>
    </source>
</evidence>
<dbReference type="RefSeq" id="WP_101302180.1">
    <property type="nucleotide sequence ID" value="NZ_CP025197.1"/>
</dbReference>
<proteinExistence type="predicted"/>
<feature type="region of interest" description="Disordered" evidence="2">
    <location>
        <begin position="197"/>
        <end position="231"/>
    </location>
</feature>
<reference evidence="4 5" key="1">
    <citation type="submission" date="2017-12" db="EMBL/GenBank/DDBJ databases">
        <title>Complete genome sequence of Herbivorax saccincola GGR1, a novel Cellulosome-producing hydrolytic bacterium in a thermophilic biogas plant, established by Illumina and Nanopore MinION sequencing.</title>
        <authorList>
            <person name="Pechtl A."/>
            <person name="Ruckert C."/>
            <person name="Koeck D.E."/>
            <person name="Maus I."/>
            <person name="Winkler A."/>
            <person name="Kalinowski J."/>
            <person name="Puhler A."/>
            <person name="Schwarz W.W."/>
            <person name="Zverlov V.V."/>
            <person name="Schluter A."/>
            <person name="Liebl W."/>
        </authorList>
    </citation>
    <scope>NUCLEOTIDE SEQUENCE [LARGE SCALE GENOMIC DNA]</scope>
    <source>
        <strain evidence="5">SR1</strain>
    </source>
</reference>
<dbReference type="PROSITE" id="PS50234">
    <property type="entry name" value="VWFA"/>
    <property type="match status" value="1"/>
</dbReference>
<keyword evidence="4" id="KW-0326">Glycosidase</keyword>
<protein>
    <submittedName>
        <fullName evidence="4">Cellulose 1,4-beta-cellobiosidase</fullName>
        <ecNumber evidence="4">3.2.1.91</ecNumber>
    </submittedName>
</protein>
<keyword evidence="1 4" id="KW-0378">Hydrolase</keyword>
<evidence type="ECO:0000313" key="4">
    <source>
        <dbReference type="EMBL" id="AUG58065.1"/>
    </source>
</evidence>
<dbReference type="SMART" id="SM00327">
    <property type="entry name" value="VWA"/>
    <property type="match status" value="1"/>
</dbReference>
<dbReference type="InterPro" id="IPR008979">
    <property type="entry name" value="Galactose-bd-like_sf"/>
</dbReference>
<dbReference type="Gene3D" id="2.60.120.260">
    <property type="entry name" value="Galactose-binding domain-like"/>
    <property type="match status" value="1"/>
</dbReference>
<sequence>MNKKFTKICLLYLVMVVALTQLSFDLGGMSLNKVYAGAENEIIRNGDFSSGSSQWSLFVDWAASANAYSIVTGDGGGNSISRTGVSGLGDYDWSVKLYQNNITIENSNKYLLSFEAWASVNREIKVKIENSSNYTSYFERIIYLETSKREYSFEFTMNHPTDPASQLAFNLGYTNSLENQYHDIYIDNVSLILLESVPSPTPTPSSTPKPTPKPKPKPVPTQPSESDDIQSNINLSRDTLNKVDLGRIVDVEFVQEGSLVVEGVIEAPKEIVMVLDNSGTFNSYIKNVPWPLDYGIYAHDTLSVEGYDVNINGSTYSKDFVCTSHSIRITEKCSSFSTFITSPEIDVGEFENLTVPVDMPHFDARLTEDAIVFDSSYFEDGVREIPMPGQEGILLRYEASENRFDIVSNGSNTFIIDSTMYFKGSLRISLMETKNLNDCFLLADGDIVIQGANFRPSGPDDKLFIYSREGNINIETINSEINGIVYAPGKSDDPETGRITFLGDNNIINGSLAAKNFNFTAHNLKVNNPGNKYEEIKEEYFQGVNYLYAIKNAAKSFVDRFTGTRTKIGIIQYSDSANNNDFILYDLSKPENAEVLKNKIDSIESPVTGESNMGDGIRRAKYLLKDPRQTLKYASKHMVVLVGSAPNKWTSKHLHNEEFMLQDGNASFLKGDGTKDSDGKSLEYAKKVAEDLADENITPTFIDFSPEDKDIESQLDEIAASSGAKFVSSTGKHFYKADSISKLSGVYDNIYMKTIFDTSLNSVIFEMVFPSGVEIIDIPESMVLEEVMVGGKARQKLTGAINNISFNFDGSKYILSNMGFKLRVRYTEVGEIIYKGSDAKMTYMINYIDGKGKEQLEILEEYFEDMIVNSVFEIDIN</sequence>
<dbReference type="SUPFAM" id="SSF49785">
    <property type="entry name" value="Galactose-binding domain-like"/>
    <property type="match status" value="1"/>
</dbReference>
<evidence type="ECO:0000256" key="1">
    <source>
        <dbReference type="ARBA" id="ARBA00022801"/>
    </source>
</evidence>
<dbReference type="InterPro" id="IPR036465">
    <property type="entry name" value="vWFA_dom_sf"/>
</dbReference>
<name>A0A2K9EFR4_9FIRM</name>
<dbReference type="KEGG" id="hsc:HVS_10850"/>
<organism evidence="4 5">
    <name type="scientific">Acetivibrio saccincola</name>
    <dbReference type="NCBI Taxonomy" id="1677857"/>
    <lineage>
        <taxon>Bacteria</taxon>
        <taxon>Bacillati</taxon>
        <taxon>Bacillota</taxon>
        <taxon>Clostridia</taxon>
        <taxon>Eubacteriales</taxon>
        <taxon>Oscillospiraceae</taxon>
        <taxon>Acetivibrio</taxon>
    </lineage>
</organism>
<keyword evidence="5" id="KW-1185">Reference proteome</keyword>
<dbReference type="InterPro" id="IPR002035">
    <property type="entry name" value="VWF_A"/>
</dbReference>
<dbReference type="Pfam" id="PF00092">
    <property type="entry name" value="VWA"/>
    <property type="match status" value="1"/>
</dbReference>
<dbReference type="SUPFAM" id="SSF53300">
    <property type="entry name" value="vWA-like"/>
    <property type="match status" value="1"/>
</dbReference>
<accession>A0A2K9EFR4</accession>
<dbReference type="AlphaFoldDB" id="A0A2K9EFR4"/>
<dbReference type="InterPro" id="IPR003305">
    <property type="entry name" value="CenC_carb-bd"/>
</dbReference>
<dbReference type="EMBL" id="CP025197">
    <property type="protein sequence ID" value="AUG58065.1"/>
    <property type="molecule type" value="Genomic_DNA"/>
</dbReference>
<dbReference type="GO" id="GO:0016162">
    <property type="term" value="F:cellulose 1,4-beta-cellobiosidase activity"/>
    <property type="evidence" value="ECO:0007669"/>
    <property type="project" value="UniProtKB-EC"/>
</dbReference>
<dbReference type="Pfam" id="PF02018">
    <property type="entry name" value="CBM_4_9"/>
    <property type="match status" value="1"/>
</dbReference>
<dbReference type="Gene3D" id="3.40.50.410">
    <property type="entry name" value="von Willebrand factor, type A domain"/>
    <property type="match status" value="1"/>
</dbReference>